<gene>
    <name evidence="3" type="ORF">ASUIS_1168</name>
</gene>
<dbReference type="GO" id="GO:0005509">
    <property type="term" value="F:calcium ion binding"/>
    <property type="evidence" value="ECO:0007669"/>
    <property type="project" value="InterPro"/>
</dbReference>
<dbReference type="Pfam" id="PF17803">
    <property type="entry name" value="Cadherin_4"/>
    <property type="match status" value="1"/>
</dbReference>
<evidence type="ECO:0000259" key="2">
    <source>
        <dbReference type="PROSITE" id="PS50268"/>
    </source>
</evidence>
<dbReference type="InterPro" id="IPR002126">
    <property type="entry name" value="Cadherin-like_dom"/>
</dbReference>
<reference evidence="3 4" key="1">
    <citation type="submission" date="2018-08" db="EMBL/GenBank/DDBJ databases">
        <title>Complete genome of the Arcobacter suis type strain LMG 26152.</title>
        <authorList>
            <person name="Miller W.G."/>
            <person name="Yee E."/>
            <person name="Bono J.L."/>
        </authorList>
    </citation>
    <scope>NUCLEOTIDE SEQUENCE [LARGE SCALE GENOMIC DNA]</scope>
    <source>
        <strain evidence="3 4">CECT 7833</strain>
    </source>
</reference>
<evidence type="ECO:0000313" key="4">
    <source>
        <dbReference type="Proteomes" id="UP000263040"/>
    </source>
</evidence>
<dbReference type="RefSeq" id="WP_118886194.1">
    <property type="nucleotide sequence ID" value="NZ_CP032100.1"/>
</dbReference>
<dbReference type="InterPro" id="IPR013783">
    <property type="entry name" value="Ig-like_fold"/>
</dbReference>
<dbReference type="Pfam" id="PF14252">
    <property type="entry name" value="DUF4347"/>
    <property type="match status" value="1"/>
</dbReference>
<feature type="compositionally biased region" description="Polar residues" evidence="1">
    <location>
        <begin position="2164"/>
        <end position="2179"/>
    </location>
</feature>
<organism evidence="3 4">
    <name type="scientific">Arcobacter suis CECT 7833</name>
    <dbReference type="NCBI Taxonomy" id="663365"/>
    <lineage>
        <taxon>Bacteria</taxon>
        <taxon>Pseudomonadati</taxon>
        <taxon>Campylobacterota</taxon>
        <taxon>Epsilonproteobacteria</taxon>
        <taxon>Campylobacterales</taxon>
        <taxon>Arcobacteraceae</taxon>
        <taxon>Arcobacter</taxon>
    </lineage>
</organism>
<dbReference type="Gene3D" id="2.60.40.10">
    <property type="entry name" value="Immunoglobulins"/>
    <property type="match status" value="1"/>
</dbReference>
<dbReference type="SMART" id="SM00112">
    <property type="entry name" value="CA"/>
    <property type="match status" value="2"/>
</dbReference>
<feature type="region of interest" description="Disordered" evidence="1">
    <location>
        <begin position="36"/>
        <end position="62"/>
    </location>
</feature>
<feature type="region of interest" description="Disordered" evidence="1">
    <location>
        <begin position="2206"/>
        <end position="2233"/>
    </location>
</feature>
<feature type="region of interest" description="Disordered" evidence="1">
    <location>
        <begin position="2150"/>
        <end position="2179"/>
    </location>
</feature>
<proteinExistence type="predicted"/>
<protein>
    <submittedName>
        <fullName evidence="3">DUF4347 domain-containing protein</fullName>
    </submittedName>
</protein>
<dbReference type="GO" id="GO:0016020">
    <property type="term" value="C:membrane"/>
    <property type="evidence" value="ECO:0007669"/>
    <property type="project" value="InterPro"/>
</dbReference>
<sequence length="2389" mass="252278">MKKVNKKKPIISALEQRILFDGAAVATAVDVLDNSSFSSSSNDATTNNDVTSNNAENSVHGVQATQSFERDRREVAFVDSSVEDFQTLVDGIKDGVEIFVFDGSKGGVDQIASILEKETNIDAIHILSHGSTGEITLGTDKLNGDTLDDYNEQLQIIKDSLSENGDILLYGCNVAKDGSGQEFIEALANLTQADISASDDITGDSALGGDWNLEVSNGNIETNVINVNTFSGELGTPSITNLNNMTYIEQSSATVIDSNISITNGGSYDGKYIEFSISSAKSTESLTLTNAANVNASGAISFVGSSVYLGNGTSRDIIGSIDSTYNGLNGQNLRINFVSAFTNPSFETGNITGWTSMNQMINLGVTSIAGFVSQDTSTYSDNANSGGNDDDVPSATYNTTVSNTTTSSGSYSLQLTSSMTTLNGYDVVHGPAVYSDVFEASAGDVIYFDWRAYAGGDDFDAFGYIVNTTTGAQIEVLDATGGSNTDWTTKATTISTAGTYRFVFVNGTYDASGGQAAGGTLYIDNVRVFGSKVNDSVVSTISSQIAYSNTSDNPDATRTYTITAVDSNGLSSSASSTINITAVNDPLTVTVSNTSNGFTETTNMNHQSLSQSGTISFNDVDNNVTISHASNSITWSGGTLDTTLANTLINGFTTSITDGTHSGNGTWAYNVADVDLNFLSEGETITFSYTVTAIAGSETITRTINFTITGTNDAPVFGTIVPTNPVIEAPTVGNTSPSAGIEVFNNGSLRFGNGSIDSVNASTGMLEQPFYYKDGAWYQLTFSTYQLNMAIAADYNNGSAKTDVDWNLEGTVNLTPTFTNTNVDNSGFNTATGTGTIVWTGEITVGTAHLKVTNVYTLTADSQFIKANTYIKNIGSTSTENLRFWVGTRDDYVAGSDSPAKQKGNIVDGEFTMTSNANEQAKAIKVYTGDGANATAVLFYSTNENVNTVIAPGYGWSTSNQYAPGIDPLNSVYNQSYDDGGYAMFTNLNNVAAGDTVMYDWYYAAGKVSELSNITSSLESATSDNLKESGNSLVLTDDYTITDLDLTDVVNVAVSSVVVTPPNGLTIPANYTNEIIKGMLNINSNPVIDGDSTTGTVSWNFNSGDDYSFNFLGAGQTLTLVYTLTATDGENATATTTVTISIDGRNDAPVITVDAGDSDLKNINETNSTLTTNGTLSITDVDIIDNAFTVTKTNVVASGMTTGLVSNNNALLNMITVNTQGKDISWSFNSGNEYFKYLPAGETLTLTYTIKVTDANNGTSNKTITIEIVGINDPVTLNSPATIYYMDTDGADNFATTSGRLTASDIDSGTSFIYGIDGATSNGDGTFTKVGTYGTLVINSLTGNYVYTPNSAVINSLSVSAAETFDMTVSDGSGSTNTKTLTIDIESVNDAPLLGGVASTPTFTENGSAIQIDSTITVTDLEGTSYDSGYVTFSITEHKESEDKLSILNVGGISVNGTNVTYGGLIIGTIDSVYNGEHGKDLRINLNSNAYSPQVQALARAIAFSNPTDDLSGLSRGLEIKVNDGGNGDRTTARYSTKEVNVNIQTINDLPTINLGTNNFIVEKSISTNPNGELSLGSLLSVGDLDGDRITVKIETTNYGLITINDSITNGVDSSQISGNGTRVVTITGTIDEINRTLAAANGITYVAGLGKDYITPGADYLKITATDDLSGVTTSQKLVMVLPAVPNIYSDNIVGAEDGTVMININDLVTDINDNGGTYVFGTGTPDITDANGNITTHGTIIPFDSSTNIYDSNSKVIGYQLENGKIILNDGKNRTDNADFAKFTFIPNENWSGSQTFFYQFTSNDGEVSNIAQVALFVTAVNDAPVVTVTNNITINEDNSIVFENANAITLSDIDVVDPTQKLDLTLRVENGKLELSQMTGLTILEGVNNSSSIKIQGNLTDLQNAISALKYTPNQDYNGSDSLTIKLNDRANVGSGNALETTQVVNISITAVNDAPEFSNQYDEVSEGDQIRGVLPASDIDSNSITFSINGTAPVGFVLNSDGSYIFDSSSYDYITQGEIETIVISVTVTDTEGLTTTKDFSIAITGTNDAPTVSLVNIDAETSFGKEFSKEIKYLFSDKDLNDTFTFKADNLPNGLTIDPITGIISGRASESGKFIITIIGSDSGSPSLSVSRTFNMLVVAPPQVETKPTIDASPLPKGNNDTNGSPTTLNNYGGNDSNLGTLNYSASEGFVESVGQGFLNTGTVDGNSSNDGANDNKNTNPTNSANDGKGVIQANVDLNVLTNGQIVFNDTNKDSFSIVGITIEDIKVENNNIEIKVVDVNLAQNFIVTQIDGTPLPAGLFFDPKTGSISGDIPEGLEKLNISIKAISSDGTTRVLNLKLDLKELQNKNQASSETQGFIGLKEQIAFENQKLDGYGSYVTGLFA</sequence>
<feature type="domain" description="Cadherin" evidence="2">
    <location>
        <begin position="1300"/>
        <end position="1403"/>
    </location>
</feature>
<feature type="compositionally biased region" description="Low complexity" evidence="1">
    <location>
        <begin position="36"/>
        <end position="54"/>
    </location>
</feature>
<evidence type="ECO:0000313" key="3">
    <source>
        <dbReference type="EMBL" id="AXX89656.1"/>
    </source>
</evidence>
<dbReference type="PROSITE" id="PS50268">
    <property type="entry name" value="CADHERIN_2"/>
    <property type="match status" value="2"/>
</dbReference>
<dbReference type="InterPro" id="IPR010221">
    <property type="entry name" value="VCBS_dom"/>
</dbReference>
<feature type="compositionally biased region" description="Low complexity" evidence="1">
    <location>
        <begin position="2210"/>
        <end position="2223"/>
    </location>
</feature>
<dbReference type="EMBL" id="CP032100">
    <property type="protein sequence ID" value="AXX89656.1"/>
    <property type="molecule type" value="Genomic_DNA"/>
</dbReference>
<keyword evidence="4" id="KW-1185">Reference proteome</keyword>
<dbReference type="InterPro" id="IPR015919">
    <property type="entry name" value="Cadherin-like_sf"/>
</dbReference>
<name>A0AAD0WQD3_9BACT</name>
<dbReference type="Proteomes" id="UP000263040">
    <property type="component" value="Chromosome"/>
</dbReference>
<dbReference type="InterPro" id="IPR025592">
    <property type="entry name" value="DUF4347"/>
</dbReference>
<dbReference type="NCBIfam" id="TIGR01965">
    <property type="entry name" value="VCBS_repeat"/>
    <property type="match status" value="5"/>
</dbReference>
<feature type="domain" description="Cadherin" evidence="2">
    <location>
        <begin position="1966"/>
        <end position="2057"/>
    </location>
</feature>
<dbReference type="SUPFAM" id="SSF49313">
    <property type="entry name" value="Cadherin-like"/>
    <property type="match status" value="1"/>
</dbReference>
<dbReference type="InterPro" id="IPR040853">
    <property type="entry name" value="RapA2_cadherin-like"/>
</dbReference>
<accession>A0AAD0WQD3</accession>
<dbReference type="Pfam" id="PF05345">
    <property type="entry name" value="He_PIG"/>
    <property type="match status" value="1"/>
</dbReference>
<dbReference type="KEGG" id="asui:ASUIS_1168"/>
<dbReference type="GO" id="GO:0007156">
    <property type="term" value="P:homophilic cell adhesion via plasma membrane adhesion molecules"/>
    <property type="evidence" value="ECO:0007669"/>
    <property type="project" value="InterPro"/>
</dbReference>
<evidence type="ECO:0000256" key="1">
    <source>
        <dbReference type="SAM" id="MobiDB-lite"/>
    </source>
</evidence>